<reference evidence="1 2" key="1">
    <citation type="journal article" date="2020" name="mSystems">
        <title>Defining Genomic and Predicted Metabolic Features of the Acetobacterium Genus.</title>
        <authorList>
            <person name="Ross D.E."/>
            <person name="Marshall C.W."/>
            <person name="Gulliver D."/>
            <person name="May H.D."/>
            <person name="Norman R.S."/>
        </authorList>
    </citation>
    <scope>NUCLEOTIDE SEQUENCE [LARGE SCALE GENOMIC DNA]</scope>
    <source>
        <strain evidence="1 2">DSM 8238</strain>
    </source>
</reference>
<keyword evidence="2" id="KW-1185">Reference proteome</keyword>
<accession>A0ABR6WT54</accession>
<dbReference type="Proteomes" id="UP000603234">
    <property type="component" value="Unassembled WGS sequence"/>
</dbReference>
<proteinExistence type="predicted"/>
<name>A0ABR6WT54_9FIRM</name>
<comment type="caution">
    <text evidence="1">The sequence shown here is derived from an EMBL/GenBank/DDBJ whole genome shotgun (WGS) entry which is preliminary data.</text>
</comment>
<dbReference type="RefSeq" id="WP_186841476.1">
    <property type="nucleotide sequence ID" value="NZ_WJBC01000004.1"/>
</dbReference>
<gene>
    <name evidence="1" type="ORF">GH808_03805</name>
</gene>
<organism evidence="1 2">
    <name type="scientific">Acetobacterium fimetarium</name>
    <dbReference type="NCBI Taxonomy" id="52691"/>
    <lineage>
        <taxon>Bacteria</taxon>
        <taxon>Bacillati</taxon>
        <taxon>Bacillota</taxon>
        <taxon>Clostridia</taxon>
        <taxon>Eubacteriales</taxon>
        <taxon>Eubacteriaceae</taxon>
        <taxon>Acetobacterium</taxon>
    </lineage>
</organism>
<protein>
    <submittedName>
        <fullName evidence="1">Uncharacterized protein</fullName>
    </submittedName>
</protein>
<evidence type="ECO:0000313" key="1">
    <source>
        <dbReference type="EMBL" id="MBC3803560.1"/>
    </source>
</evidence>
<dbReference type="EMBL" id="WJBC01000004">
    <property type="protein sequence ID" value="MBC3803560.1"/>
    <property type="molecule type" value="Genomic_DNA"/>
</dbReference>
<sequence>MILNSDNAKISHSEREFKQQSEIFQILNNLTTADGFDYCFYKDITIISSIAERKINKRELVLECQFDGMGDYWIPLEQFILFFNYEEASKENKDLPLFVKSLNFPNKQFIKDKLQFRRKPLCNY</sequence>
<evidence type="ECO:0000313" key="2">
    <source>
        <dbReference type="Proteomes" id="UP000603234"/>
    </source>
</evidence>